<dbReference type="Gene3D" id="1.20.1440.110">
    <property type="entry name" value="acylaminoacyl peptidase"/>
    <property type="match status" value="1"/>
</dbReference>
<keyword evidence="2" id="KW-0812">Transmembrane</keyword>
<dbReference type="AlphaFoldDB" id="A0A8B3CMS5"/>
<protein>
    <submittedName>
        <fullName evidence="4">Dipeptidyl aminopeptidase</fullName>
    </submittedName>
</protein>
<keyword evidence="4" id="KW-0378">Hydrolase</keyword>
<dbReference type="Pfam" id="PF00561">
    <property type="entry name" value="Abhydrolase_1"/>
    <property type="match status" value="1"/>
</dbReference>
<dbReference type="InterPro" id="IPR000073">
    <property type="entry name" value="AB_hydrolase_1"/>
</dbReference>
<dbReference type="Gene3D" id="3.40.50.1820">
    <property type="entry name" value="alpha/beta hydrolase"/>
    <property type="match status" value="1"/>
</dbReference>
<dbReference type="GO" id="GO:0004177">
    <property type="term" value="F:aminopeptidase activity"/>
    <property type="evidence" value="ECO:0007669"/>
    <property type="project" value="UniProtKB-KW"/>
</dbReference>
<evidence type="ECO:0000259" key="3">
    <source>
        <dbReference type="Pfam" id="PF00561"/>
    </source>
</evidence>
<name>A0A8B3CMS5_9LEPT</name>
<evidence type="ECO:0000313" key="4">
    <source>
        <dbReference type="EMBL" id="RHX84993.1"/>
    </source>
</evidence>
<keyword evidence="2" id="KW-1133">Transmembrane helix</keyword>
<feature type="domain" description="AB hydrolase-1" evidence="3">
    <location>
        <begin position="199"/>
        <end position="413"/>
    </location>
</feature>
<keyword evidence="4" id="KW-0031">Aminopeptidase</keyword>
<dbReference type="EMBL" id="QHCS01000004">
    <property type="protein sequence ID" value="RHX84993.1"/>
    <property type="molecule type" value="Genomic_DNA"/>
</dbReference>
<dbReference type="SUPFAM" id="SSF53474">
    <property type="entry name" value="alpha/beta-Hydrolases"/>
    <property type="match status" value="1"/>
</dbReference>
<dbReference type="PANTHER" id="PTHR22946:SF12">
    <property type="entry name" value="CONIDIAL PIGMENT BIOSYNTHESIS PROTEIN AYG1 (AFU_ORTHOLOGUE AFUA_2G17550)"/>
    <property type="match status" value="1"/>
</dbReference>
<keyword evidence="2" id="KW-0472">Membrane</keyword>
<keyword evidence="4" id="KW-0645">Protease</keyword>
<evidence type="ECO:0000256" key="2">
    <source>
        <dbReference type="SAM" id="Phobius"/>
    </source>
</evidence>
<comment type="caution">
    <text evidence="4">The sequence shown here is derived from an EMBL/GenBank/DDBJ whole genome shotgun (WGS) entry which is preliminary data.</text>
</comment>
<comment type="similarity">
    <text evidence="1">Belongs to the AB hydrolase superfamily. FUS2 hydrolase family.</text>
</comment>
<dbReference type="InterPro" id="IPR029058">
    <property type="entry name" value="AB_hydrolase_fold"/>
</dbReference>
<reference evidence="5" key="1">
    <citation type="submission" date="2018-05" db="EMBL/GenBank/DDBJ databases">
        <title>Leptospira yasudae sp. nov. and Leptospira stimsonii sp. nov., two pathogenic species of the genus Leptospira isolated from environmental sources.</title>
        <authorList>
            <person name="Casanovas-Massana A."/>
            <person name="Hamond C."/>
            <person name="Santos L.A."/>
            <person name="Hacker K.P."/>
            <person name="Balassiano I."/>
            <person name="Medeiros M.A."/>
            <person name="Reis M.G."/>
            <person name="Ko A.I."/>
            <person name="Wunder E.A."/>
        </authorList>
    </citation>
    <scope>NUCLEOTIDE SEQUENCE [LARGE SCALE GENOMIC DNA]</scope>
    <source>
        <strain evidence="5">AMB6-RJ</strain>
    </source>
</reference>
<evidence type="ECO:0000313" key="5">
    <source>
        <dbReference type="Proteomes" id="UP000266669"/>
    </source>
</evidence>
<proteinExistence type="inferred from homology"/>
<gene>
    <name evidence="4" type="ORF">DLM78_16350</name>
</gene>
<accession>A0A8B3CMS5</accession>
<feature type="transmembrane region" description="Helical" evidence="2">
    <location>
        <begin position="32"/>
        <end position="49"/>
    </location>
</feature>
<dbReference type="PANTHER" id="PTHR22946">
    <property type="entry name" value="DIENELACTONE HYDROLASE DOMAIN-CONTAINING PROTEIN-RELATED"/>
    <property type="match status" value="1"/>
</dbReference>
<evidence type="ECO:0000256" key="1">
    <source>
        <dbReference type="ARBA" id="ARBA00038115"/>
    </source>
</evidence>
<dbReference type="Proteomes" id="UP000266669">
    <property type="component" value="Unassembled WGS sequence"/>
</dbReference>
<dbReference type="RefSeq" id="WP_118982887.1">
    <property type="nucleotide sequence ID" value="NZ_QHCS01000004.1"/>
</dbReference>
<organism evidence="4 5">
    <name type="scientific">Leptospira stimsonii</name>
    <dbReference type="NCBI Taxonomy" id="2202203"/>
    <lineage>
        <taxon>Bacteria</taxon>
        <taxon>Pseudomonadati</taxon>
        <taxon>Spirochaetota</taxon>
        <taxon>Spirochaetia</taxon>
        <taxon>Leptospirales</taxon>
        <taxon>Leptospiraceae</taxon>
        <taxon>Leptospira</taxon>
    </lineage>
</organism>
<sequence>MKQGKKTATGNENSTPKSGPLSFWKKGLARKFTSLGFLFVLTFCVFFSLQCGTVGQSRFFKDQAYHFQTLRALNDIRTDGADTGEVLETIRQIREGDSESWFLSWEKLAMRVLERAEKIQDPLSRGFAYLRAHNYMRTAEFFLSPEDERRLPSFQKGVNLFYKGLDILEVRYERIKVPYEGKELNAVYYPGPIGSEKKPLIVLVGGFDSTLEELYFVLGKSAFERGYSVLTYEGPGQGSAIRTQNLGFTPEWEKPTKNVIDTFFSKHPKPKTMILMGMSLGGYFAPRAAAFDDRFAGVVSYDVLYDFGEVAERTVPNFVLWLKERKYDGLIELLVSIKSYFSPSFAWGVKNGRWTMKTANARETLDAFSAYSLESIAPKIKQDVLILAGTEDHFIPLKQVEDFRSKLKNARSVTTVIYDRASGGAEHCQLGAQALWQADFFDWMLRFKNQK</sequence>
<dbReference type="InterPro" id="IPR050261">
    <property type="entry name" value="FrsA_esterase"/>
</dbReference>